<dbReference type="Proteomes" id="UP000002168">
    <property type="component" value="Chromosome"/>
</dbReference>
<dbReference type="KEGG" id="swd:Swoo_1062"/>
<sequence length="131" mass="15341">MNQVIHFRTSLFDVSKERKNPINPIYGLSLLEWLRKELSDELAISEPDAEDWGWYSELEYEGNNYLIGSCAFFEQGDDPTAELEWVFQVDKHRSFKEKLLGKNKMSTSDGCFVYFKELLEKHPDIKEVQIG</sequence>
<accession>B1KGM7</accession>
<gene>
    <name evidence="1" type="ordered locus">Swoo_1062</name>
</gene>
<dbReference type="eggNOG" id="ENOG5032R51">
    <property type="taxonomic scope" value="Bacteria"/>
</dbReference>
<dbReference type="EMBL" id="CP000961">
    <property type="protein sequence ID" value="ACA85355.1"/>
    <property type="molecule type" value="Genomic_DNA"/>
</dbReference>
<name>B1KGM7_SHEWM</name>
<reference evidence="1 2" key="1">
    <citation type="submission" date="2008-02" db="EMBL/GenBank/DDBJ databases">
        <title>Complete sequence of Shewanella woodyi ATCC 51908.</title>
        <authorList>
            <consortium name="US DOE Joint Genome Institute"/>
            <person name="Copeland A."/>
            <person name="Lucas S."/>
            <person name="Lapidus A."/>
            <person name="Glavina del Rio T."/>
            <person name="Dalin E."/>
            <person name="Tice H."/>
            <person name="Bruce D."/>
            <person name="Goodwin L."/>
            <person name="Pitluck S."/>
            <person name="Sims D."/>
            <person name="Brettin T."/>
            <person name="Detter J.C."/>
            <person name="Han C."/>
            <person name="Kuske C.R."/>
            <person name="Schmutz J."/>
            <person name="Larimer F."/>
            <person name="Land M."/>
            <person name="Hauser L."/>
            <person name="Kyrpides N."/>
            <person name="Lykidis A."/>
            <person name="Zhao J.-S."/>
            <person name="Richardson P."/>
        </authorList>
    </citation>
    <scope>NUCLEOTIDE SEQUENCE [LARGE SCALE GENOMIC DNA]</scope>
    <source>
        <strain evidence="2">ATCC 51908 / MS32</strain>
    </source>
</reference>
<evidence type="ECO:0000313" key="2">
    <source>
        <dbReference type="Proteomes" id="UP000002168"/>
    </source>
</evidence>
<keyword evidence="2" id="KW-1185">Reference proteome</keyword>
<proteinExistence type="predicted"/>
<organism evidence="1 2">
    <name type="scientific">Shewanella woodyi (strain ATCC 51908 / MS32)</name>
    <dbReference type="NCBI Taxonomy" id="392500"/>
    <lineage>
        <taxon>Bacteria</taxon>
        <taxon>Pseudomonadati</taxon>
        <taxon>Pseudomonadota</taxon>
        <taxon>Gammaproteobacteria</taxon>
        <taxon>Alteromonadales</taxon>
        <taxon>Shewanellaceae</taxon>
        <taxon>Shewanella</taxon>
    </lineage>
</organism>
<dbReference type="RefSeq" id="WP_012323701.1">
    <property type="nucleotide sequence ID" value="NC_010506.1"/>
</dbReference>
<evidence type="ECO:0000313" key="1">
    <source>
        <dbReference type="EMBL" id="ACA85355.1"/>
    </source>
</evidence>
<dbReference type="HOGENOM" id="CLU_1926147_0_0_6"/>
<dbReference type="AlphaFoldDB" id="B1KGM7"/>
<protein>
    <submittedName>
        <fullName evidence="1">Uncharacterized protein</fullName>
    </submittedName>
</protein>